<name>A0A1G4REH0_9BACL</name>
<gene>
    <name evidence="2" type="ORF">SAMN04487970_101474</name>
</gene>
<feature type="transmembrane region" description="Helical" evidence="1">
    <location>
        <begin position="108"/>
        <end position="127"/>
    </location>
</feature>
<dbReference type="Pfam" id="PF14007">
    <property type="entry name" value="YtpI"/>
    <property type="match status" value="1"/>
</dbReference>
<feature type="transmembrane region" description="Helical" evidence="1">
    <location>
        <begin position="85"/>
        <end position="102"/>
    </location>
</feature>
<dbReference type="STRING" id="624147.SAMN04487970_101474"/>
<dbReference type="Proteomes" id="UP000198601">
    <property type="component" value="Unassembled WGS sequence"/>
</dbReference>
<keyword evidence="1" id="KW-1133">Transmembrane helix</keyword>
<dbReference type="EMBL" id="FMTT01000014">
    <property type="protein sequence ID" value="SCW54589.1"/>
    <property type="molecule type" value="Genomic_DNA"/>
</dbReference>
<organism evidence="2 3">
    <name type="scientific">Paenibacillus tianmuensis</name>
    <dbReference type="NCBI Taxonomy" id="624147"/>
    <lineage>
        <taxon>Bacteria</taxon>
        <taxon>Bacillati</taxon>
        <taxon>Bacillota</taxon>
        <taxon>Bacilli</taxon>
        <taxon>Bacillales</taxon>
        <taxon>Paenibacillaceae</taxon>
        <taxon>Paenibacillus</taxon>
    </lineage>
</organism>
<reference evidence="3" key="1">
    <citation type="submission" date="2016-10" db="EMBL/GenBank/DDBJ databases">
        <authorList>
            <person name="Varghese N."/>
            <person name="Submissions S."/>
        </authorList>
    </citation>
    <scope>NUCLEOTIDE SEQUENCE [LARGE SCALE GENOMIC DNA]</scope>
    <source>
        <strain evidence="3">CGMCC 1.8946</strain>
    </source>
</reference>
<keyword evidence="1" id="KW-0812">Transmembrane</keyword>
<protein>
    <submittedName>
        <fullName evidence="2">YtpI-like protein</fullName>
    </submittedName>
</protein>
<feature type="transmembrane region" description="Helical" evidence="1">
    <location>
        <begin position="47"/>
        <end position="65"/>
    </location>
</feature>
<evidence type="ECO:0000256" key="1">
    <source>
        <dbReference type="SAM" id="Phobius"/>
    </source>
</evidence>
<dbReference type="AlphaFoldDB" id="A0A1G4REH0"/>
<evidence type="ECO:0000313" key="3">
    <source>
        <dbReference type="Proteomes" id="UP000198601"/>
    </source>
</evidence>
<evidence type="ECO:0000313" key="2">
    <source>
        <dbReference type="EMBL" id="SCW54589.1"/>
    </source>
</evidence>
<proteinExistence type="predicted"/>
<keyword evidence="3" id="KW-1185">Reference proteome</keyword>
<sequence length="136" mass="15762">MGHGQRVEANPALVIFHSRLISRAEIAKVEAEPVHKDVPLKMQTMQWTLSVLIVIFLVFSLYFSVRYRREQEPKRRGLYSARMNIFMGLMLVVIAVSQLFFFEDSATRRIFGTVCLLLGLFNLFAGIRNHNLFSRK</sequence>
<dbReference type="InterPro" id="IPR025618">
    <property type="entry name" value="YtpI"/>
</dbReference>
<accession>A0A1G4REH0</accession>
<keyword evidence="1" id="KW-0472">Membrane</keyword>